<keyword evidence="5" id="KW-0863">Zinc-finger</keyword>
<comment type="cofactor">
    <cofactor evidence="1">
        <name>Fe(2+)</name>
        <dbReference type="ChEBI" id="CHEBI:29033"/>
    </cofactor>
</comment>
<dbReference type="Proteomes" id="UP001187531">
    <property type="component" value="Unassembled WGS sequence"/>
</dbReference>
<feature type="domain" description="JmjC" evidence="18">
    <location>
        <begin position="147"/>
        <end position="313"/>
    </location>
</feature>
<evidence type="ECO:0000256" key="13">
    <source>
        <dbReference type="ARBA" id="ARBA00023242"/>
    </source>
</evidence>
<dbReference type="PROSITE" id="PS51183">
    <property type="entry name" value="JMJN"/>
    <property type="match status" value="1"/>
</dbReference>
<evidence type="ECO:0000256" key="8">
    <source>
        <dbReference type="ARBA" id="ARBA00022964"/>
    </source>
</evidence>
<feature type="compositionally biased region" description="Polar residues" evidence="16">
    <location>
        <begin position="647"/>
        <end position="658"/>
    </location>
</feature>
<dbReference type="Gene3D" id="2.60.120.650">
    <property type="entry name" value="Cupin"/>
    <property type="match status" value="1"/>
</dbReference>
<feature type="compositionally biased region" description="Polar residues" evidence="16">
    <location>
        <begin position="913"/>
        <end position="927"/>
    </location>
</feature>
<dbReference type="EMBL" id="JAVRJZ010000124">
    <property type="protein sequence ID" value="KAK2703005.1"/>
    <property type="molecule type" value="Genomic_DNA"/>
</dbReference>
<keyword evidence="21" id="KW-1185">Reference proteome</keyword>
<feature type="region of interest" description="Disordered" evidence="16">
    <location>
        <begin position="678"/>
        <end position="721"/>
    </location>
</feature>
<gene>
    <name evidence="20" type="ORF">QYM36_018406</name>
</gene>
<evidence type="ECO:0000256" key="16">
    <source>
        <dbReference type="SAM" id="MobiDB-lite"/>
    </source>
</evidence>
<dbReference type="GO" id="GO:0140681">
    <property type="term" value="F:histone H3K36me2/H3K36me3 demethylase activity"/>
    <property type="evidence" value="ECO:0007669"/>
    <property type="project" value="UniProtKB-ARBA"/>
</dbReference>
<feature type="region of interest" description="Disordered" evidence="16">
    <location>
        <begin position="751"/>
        <end position="780"/>
    </location>
</feature>
<dbReference type="PANTHER" id="PTHR10694">
    <property type="entry name" value="LYSINE-SPECIFIC DEMETHYLASE"/>
    <property type="match status" value="1"/>
</dbReference>
<name>A0AA88L0E4_ARTSF</name>
<feature type="region of interest" description="Disordered" evidence="16">
    <location>
        <begin position="461"/>
        <end position="501"/>
    </location>
</feature>
<dbReference type="Pfam" id="PF13831">
    <property type="entry name" value="PHD_2"/>
    <property type="match status" value="1"/>
</dbReference>
<dbReference type="InterPro" id="IPR003347">
    <property type="entry name" value="JmjC_dom"/>
</dbReference>
<dbReference type="EC" id="1.14.11.66" evidence="3"/>
<evidence type="ECO:0000256" key="5">
    <source>
        <dbReference type="ARBA" id="ARBA00022771"/>
    </source>
</evidence>
<dbReference type="GO" id="GO:0008270">
    <property type="term" value="F:zinc ion binding"/>
    <property type="evidence" value="ECO:0007669"/>
    <property type="project" value="UniProtKB-KW"/>
</dbReference>
<keyword evidence="13" id="KW-0539">Nucleus</keyword>
<feature type="region of interest" description="Disordered" evidence="16">
    <location>
        <begin position="627"/>
        <end position="658"/>
    </location>
</feature>
<evidence type="ECO:0000256" key="6">
    <source>
        <dbReference type="ARBA" id="ARBA00022833"/>
    </source>
</evidence>
<dbReference type="SMART" id="SM00545">
    <property type="entry name" value="JmjN"/>
    <property type="match status" value="1"/>
</dbReference>
<keyword evidence="12" id="KW-0804">Transcription</keyword>
<dbReference type="InterPro" id="IPR003349">
    <property type="entry name" value="JmjN"/>
</dbReference>
<dbReference type="GO" id="GO:0005634">
    <property type="term" value="C:nucleus"/>
    <property type="evidence" value="ECO:0007669"/>
    <property type="project" value="TreeGrafter"/>
</dbReference>
<dbReference type="PANTHER" id="PTHR10694:SF129">
    <property type="entry name" value="LYSINE-SPECIFIC DEMETHYLASE 4B-RELATED"/>
    <property type="match status" value="1"/>
</dbReference>
<dbReference type="Gene3D" id="3.10.330.70">
    <property type="match status" value="1"/>
</dbReference>
<dbReference type="Gene3D" id="3.30.40.10">
    <property type="entry name" value="Zinc/RING finger domain, C3HC4 (zinc finger)"/>
    <property type="match status" value="1"/>
</dbReference>
<dbReference type="Pfam" id="PF13832">
    <property type="entry name" value="zf-HC5HC2H_2"/>
    <property type="match status" value="1"/>
</dbReference>
<sequence>MTSNANTESNGLPKIMVFRPTWEEFKDFTKYIAYMESQGAHKAGIAKVIPPSEWVPRKSGYSLDDEIGDIVIPAPICQVVNGKQGLYQQINVQKRAMTVRDFEKMAVSQRYKPPKHFDYEELERKFWKNVTFVAPIYGADVSGTLTDPDVDEWNINRLGTILDYVNKDYGIAIEGVNTAYLYFGMWKTTFAWHTEDMDLYSINFLHFGAPKSWYAIPPEYGKRLERLANGFFTSSFKQCPAYLRHKMYLISPQKLKDYSIPFDKITQEAGEIIITFPFGYHAGYNHGFNCAESTNFATPRWVEYGKRATQCLCRTDMVRISMDTFVKRFQPDRYELWIQGLDVGPHPEDPTKSAPAALPSIDDILCNKNNNETVPLTYMDALSKKGTHKRHPVHKQRNGETSIDIGMKKPRVDSGACLDESSNDVMDEGMHEVMKDIWWKAGQITNEDELESDDPILCNLDNDSSEDSDFYTSKRGKRKAQRKGEAKRKLKKGKSVRKKKKSALELLEGEIKQDNKKKSEMPQELAEKVMDELQVGGSTPVKCELKLQKLELTEKPVEGEQRSDKVAKKKRVKKIPVPHMTLDNCNESSNKGKGSDKERHKKKMSYYPVEEIREIQRMSQTTLAKFHIPKKAKPVGSSEPRQHNDYASKSSKASDFSGLAQNTGVTTLKFPRAIKHISPAPHLGPGSNLSHNLDPSRSPDKVCAKRVMSSQRSRSRSEHVTGREIAQLKLESGTRGVNGLVDWSFWQTSSHSKPTFGSKPVLTPSLPPSDKGNLIGRNSRKNSDILDKANTNADLEVERPFMSVQSSISTSINSTTLPWDIINDVEANTAIANATIAAFARQNSSLLHLAHTRSDMRNDWRQQVSAGSSSSNNSILSLANMTSYSLTSRDVDVDRAHGTSIRVDCVEKNVNPNTCSNKEATTQSNGMEGNEALGDKSKMPFTSETSFTQRGAHSMYASASYDTSTCKKNEDGYGNCLKETVKAPGTVPKEVRNSSLVVAKVSLPNMGNSRSSFRGSETKYFDIEEDLTRDELRSNLFEENKKVVNTLPLSVISKIPPPPPPSGAVHGPPISEAYQSNFVWNRHTSLPAPAMVTEPPHSTFSSLGEPSSYPSIGACATQPPTYLPLPISQDAATVQSAQKFKIGRRPSISGGKTKTNRADHSCGKMVEQPNLVMNRPPWALLFCNDNGSITTERDYNDFMSRLESHCAICSLFKGPKSKQEFLEKKWKEEELNIPPKSNVLIPEAAFDPSVKSENGEFVESPLVRCMVCNLTVHNQCYGVSPGVSTWKCDRCTRGDISLTCCMCPVRGGPLKRVKNSGSWIHLVCAVALPNVHFRAPAVRESIEIDRSCKGGLNASCIFCKDAGAINRQGCIQCTLPRCKEMFHVTCGYFSGVRYRPGYGNKAILSMCPKHGEAKSNTHSSDEQLHKFKERRLSSSSQEPRVGSPHIFPGQMVYVPNNRGYYVRAKVVSRRTQEFYTIKFHDGSISYDTLPEHVENFDCVNNGPPRMNAKVLITWTDGRRYTGNFIQSRTEPTCQVSFPDGSYRSFEMNDVYLAECLPEHIQKKIISR</sequence>
<evidence type="ECO:0000313" key="20">
    <source>
        <dbReference type="EMBL" id="KAK2703005.1"/>
    </source>
</evidence>
<comment type="similarity">
    <text evidence="2">Belongs to the JHDM3 histone demethylase family.</text>
</comment>
<evidence type="ECO:0000259" key="18">
    <source>
        <dbReference type="PROSITE" id="PS51184"/>
    </source>
</evidence>
<keyword evidence="7" id="KW-0156">Chromatin regulator</keyword>
<proteinExistence type="inferred from homology"/>
<protein>
    <recommendedName>
        <fullName evidence="3">[histone H3]-trimethyl-L-lysine(9) demethylase</fullName>
        <ecNumber evidence="3">1.14.11.66</ecNumber>
    </recommendedName>
</protein>
<evidence type="ECO:0000259" key="19">
    <source>
        <dbReference type="PROSITE" id="PS51805"/>
    </source>
</evidence>
<evidence type="ECO:0000256" key="15">
    <source>
        <dbReference type="ARBA" id="ARBA00053408"/>
    </source>
</evidence>
<dbReference type="GO" id="GO:0140684">
    <property type="term" value="F:histone H3K9me2/H3K9me3 demethylase activity"/>
    <property type="evidence" value="ECO:0007669"/>
    <property type="project" value="UniProtKB-EC"/>
</dbReference>
<dbReference type="SUPFAM" id="SSF63748">
    <property type="entry name" value="Tudor/PWWP/MBT"/>
    <property type="match status" value="2"/>
</dbReference>
<evidence type="ECO:0000256" key="9">
    <source>
        <dbReference type="ARBA" id="ARBA00023002"/>
    </source>
</evidence>
<dbReference type="InterPro" id="IPR034732">
    <property type="entry name" value="EPHD"/>
</dbReference>
<feature type="compositionally biased region" description="Basic residues" evidence="16">
    <location>
        <begin position="474"/>
        <end position="501"/>
    </location>
</feature>
<evidence type="ECO:0000256" key="7">
    <source>
        <dbReference type="ARBA" id="ARBA00022853"/>
    </source>
</evidence>
<evidence type="ECO:0000256" key="12">
    <source>
        <dbReference type="ARBA" id="ARBA00023163"/>
    </source>
</evidence>
<dbReference type="GO" id="GO:0048512">
    <property type="term" value="P:circadian behavior"/>
    <property type="evidence" value="ECO:0007669"/>
    <property type="project" value="UniProtKB-ARBA"/>
</dbReference>
<dbReference type="InterPro" id="IPR019787">
    <property type="entry name" value="Znf_PHD-finger"/>
</dbReference>
<dbReference type="SUPFAM" id="SSF51197">
    <property type="entry name" value="Clavaminate synthase-like"/>
    <property type="match status" value="1"/>
</dbReference>
<reference evidence="20" key="1">
    <citation type="submission" date="2023-07" db="EMBL/GenBank/DDBJ databases">
        <title>Chromosome-level genome assembly of Artemia franciscana.</title>
        <authorList>
            <person name="Jo E."/>
        </authorList>
    </citation>
    <scope>NUCLEOTIDE SEQUENCE</scope>
    <source>
        <tissue evidence="20">Whole body</tissue>
    </source>
</reference>
<comment type="function">
    <text evidence="15">Probable histone demethylase that specifically demethylates 'Lys-9' and 'Lys-36' residues of histone H3, thereby playing a central role in histone code. Demethylation of Lys residue generates formaldehyde and succinate.</text>
</comment>
<keyword evidence="11" id="KW-0805">Transcription regulation</keyword>
<evidence type="ECO:0000256" key="3">
    <source>
        <dbReference type="ARBA" id="ARBA00012900"/>
    </source>
</evidence>
<keyword evidence="8" id="KW-0223">Dioxygenase</keyword>
<dbReference type="SMART" id="SM00558">
    <property type="entry name" value="JmjC"/>
    <property type="match status" value="1"/>
</dbReference>
<evidence type="ECO:0000256" key="2">
    <source>
        <dbReference type="ARBA" id="ARBA00009711"/>
    </source>
</evidence>
<feature type="domain" description="PHD-type" evidence="19">
    <location>
        <begin position="1297"/>
        <end position="1411"/>
    </location>
</feature>
<evidence type="ECO:0000256" key="10">
    <source>
        <dbReference type="ARBA" id="ARBA00023004"/>
    </source>
</evidence>
<dbReference type="GO" id="GO:0000785">
    <property type="term" value="C:chromatin"/>
    <property type="evidence" value="ECO:0007669"/>
    <property type="project" value="TreeGrafter"/>
</dbReference>
<feature type="region of interest" description="Disordered" evidence="16">
    <location>
        <begin position="913"/>
        <end position="939"/>
    </location>
</feature>
<keyword evidence="6" id="KW-0862">Zinc</keyword>
<keyword evidence="9" id="KW-0560">Oxidoreductase</keyword>
<organism evidence="20 21">
    <name type="scientific">Artemia franciscana</name>
    <name type="common">Brine shrimp</name>
    <name type="synonym">Artemia sanfranciscana</name>
    <dbReference type="NCBI Taxonomy" id="6661"/>
    <lineage>
        <taxon>Eukaryota</taxon>
        <taxon>Metazoa</taxon>
        <taxon>Ecdysozoa</taxon>
        <taxon>Arthropoda</taxon>
        <taxon>Crustacea</taxon>
        <taxon>Branchiopoda</taxon>
        <taxon>Anostraca</taxon>
        <taxon>Artemiidae</taxon>
        <taxon>Artemia</taxon>
    </lineage>
</organism>
<dbReference type="Pfam" id="PF02375">
    <property type="entry name" value="JmjN"/>
    <property type="match status" value="1"/>
</dbReference>
<evidence type="ECO:0000256" key="11">
    <source>
        <dbReference type="ARBA" id="ARBA00023015"/>
    </source>
</evidence>
<dbReference type="PROSITE" id="PS51184">
    <property type="entry name" value="JMJC"/>
    <property type="match status" value="1"/>
</dbReference>
<comment type="caution">
    <text evidence="20">The sequence shown here is derived from an EMBL/GenBank/DDBJ whole genome shotgun (WGS) entry which is preliminary data.</text>
</comment>
<evidence type="ECO:0000259" key="17">
    <source>
        <dbReference type="PROSITE" id="PS51183"/>
    </source>
</evidence>
<feature type="domain" description="JmjN" evidence="17">
    <location>
        <begin position="15"/>
        <end position="57"/>
    </location>
</feature>
<dbReference type="GO" id="GO:0010468">
    <property type="term" value="P:regulation of gene expression"/>
    <property type="evidence" value="ECO:0007669"/>
    <property type="project" value="TreeGrafter"/>
</dbReference>
<dbReference type="InterPro" id="IPR001965">
    <property type="entry name" value="Znf_PHD"/>
</dbReference>
<dbReference type="PROSITE" id="PS51805">
    <property type="entry name" value="EPHD"/>
    <property type="match status" value="1"/>
</dbReference>
<keyword evidence="4" id="KW-0479">Metal-binding</keyword>
<dbReference type="Pfam" id="PF02373">
    <property type="entry name" value="JmjC"/>
    <property type="match status" value="1"/>
</dbReference>
<feature type="region of interest" description="Disordered" evidence="16">
    <location>
        <begin position="580"/>
        <end position="603"/>
    </location>
</feature>
<feature type="compositionally biased region" description="Polar residues" evidence="16">
    <location>
        <begin position="583"/>
        <end position="592"/>
    </location>
</feature>
<comment type="catalytic activity">
    <reaction evidence="14">
        <text>N(6),N(6),N(6)-trimethyl-L-lysyl(9)-[histone H3] + 2 2-oxoglutarate + 2 O2 = N(6)-methyl-L-lysyl(9)-[histone H3] + 2 formaldehyde + 2 succinate + 2 CO2</text>
        <dbReference type="Rhea" id="RHEA:60200"/>
        <dbReference type="Rhea" id="RHEA-COMP:15538"/>
        <dbReference type="Rhea" id="RHEA-COMP:15542"/>
        <dbReference type="ChEBI" id="CHEBI:15379"/>
        <dbReference type="ChEBI" id="CHEBI:16526"/>
        <dbReference type="ChEBI" id="CHEBI:16810"/>
        <dbReference type="ChEBI" id="CHEBI:16842"/>
        <dbReference type="ChEBI" id="CHEBI:30031"/>
        <dbReference type="ChEBI" id="CHEBI:61929"/>
        <dbReference type="ChEBI" id="CHEBI:61961"/>
        <dbReference type="EC" id="1.14.11.66"/>
    </reaction>
</comment>
<keyword evidence="10" id="KW-0408">Iron</keyword>
<evidence type="ECO:0000256" key="14">
    <source>
        <dbReference type="ARBA" id="ARBA00049349"/>
    </source>
</evidence>
<evidence type="ECO:0000313" key="21">
    <source>
        <dbReference type="Proteomes" id="UP001187531"/>
    </source>
</evidence>
<dbReference type="Gene3D" id="2.30.30.140">
    <property type="match status" value="1"/>
</dbReference>
<dbReference type="SMART" id="SM00249">
    <property type="entry name" value="PHD"/>
    <property type="match status" value="2"/>
</dbReference>
<dbReference type="InterPro" id="IPR013083">
    <property type="entry name" value="Znf_RING/FYVE/PHD"/>
</dbReference>
<evidence type="ECO:0000256" key="1">
    <source>
        <dbReference type="ARBA" id="ARBA00001954"/>
    </source>
</evidence>
<accession>A0AA88L0E4</accession>
<dbReference type="FunFam" id="2.60.120.650:FF:000048">
    <property type="entry name" value="Lysine-specific demethylase 4A"/>
    <property type="match status" value="1"/>
</dbReference>
<evidence type="ECO:0000256" key="4">
    <source>
        <dbReference type="ARBA" id="ARBA00022723"/>
    </source>
</evidence>